<keyword evidence="10" id="KW-0902">Two-component regulatory system</keyword>
<evidence type="ECO:0000256" key="13">
    <source>
        <dbReference type="PROSITE-ProRule" id="PRU00169"/>
    </source>
</evidence>
<dbReference type="Pfam" id="PF00072">
    <property type="entry name" value="Response_reg"/>
    <property type="match status" value="1"/>
</dbReference>
<dbReference type="Gene3D" id="3.30.565.10">
    <property type="entry name" value="Histidine kinase-like ATPase, C-terminal domain"/>
    <property type="match status" value="1"/>
</dbReference>
<evidence type="ECO:0000256" key="4">
    <source>
        <dbReference type="ARBA" id="ARBA00022475"/>
    </source>
</evidence>
<keyword evidence="11 14" id="KW-0472">Membrane</keyword>
<sequence>MPPPITSRLQPRRTRAGSNVLLWLGGLLLALLVGALLFVATERQLHKDARLRFENRARATQQRIAASINLYTTVVRGLSAQFAASDMLSRAQFRRYVAALDLQHSAPAIDAVSWARYVPDSEREAFIASVRADRSVDPAAYPDFTIKPPGRRAGYNVITYIEPFEPLADKFGVDMSANPLIEHALAVARDTGGISASGQPVQVAGPHPHIGLGMRLPVYSGGGLPPDVASRRARFLGTVGIGFSVPGLIEQALGRPGEHSLALALYSAAPGGRPGPPAPGDRLLYRSEGSGAPQFETVLPVDFNGQLWKLLVFARRGDLYVGVDRSIPWLALAGGFVATLLVYCLFLQFYCSRRKAVEQRALLDSVLDNVDAYVFMKDRARRYLYVNARTAAAFGRSAEEVVGKLDSEIVPARQADKYWSHDQAVFTDRCRLAEQREFVDHGGKMHQLWRVAVPVEVDGQVVAMLGVATDITELQELKARADAASRAKSEFLSNMSHEIRTPMNSIIGMTDLARGLAHDARLRGYLDRIHHAGQHLLGIINRLLDFSKIESGKLELELLDVSLDRLMRNVAGQLGEDAAAKGLRLQFDVDPALRRPLRGDPLRLEQVLLNFVGNAIKFSGHGTVQVRARPLAGGGADTLVRFEVQDEGIGIDPAELSKLFTPFHQADASITRRYGGTGLGLVISKQLAELMGGEAGVESVAGQGSLFWFTARLGQASGGDDAAPAAAASLDAVRVLLVEDNVFNQEVARELLERAGAKVTLAGNGSAALELLRRERFDCVLMDLQMPVMDGLEATRRIRADPALRDMVVIAMTANASVEDRARSLAAGMNDFVAKPVDPALLADTIARCLRHAPVAGPAPTARPYAPAGAAALLDTTVLAATVGEDRDQIRKYLFLFLDAAREGMAEIDVALAGADLARAGAVAHRIKSSARTVGATTFAAVCAELEAQQSRAALAQARALTARLRGLHARLERHIAAEYGVRAADQR</sequence>
<evidence type="ECO:0000259" key="16">
    <source>
        <dbReference type="PROSITE" id="PS50110"/>
    </source>
</evidence>
<dbReference type="SUPFAM" id="SSF55874">
    <property type="entry name" value="ATPase domain of HSP90 chaperone/DNA topoisomerase II/histidine kinase"/>
    <property type="match status" value="1"/>
</dbReference>
<dbReference type="PROSITE" id="PS50110">
    <property type="entry name" value="RESPONSE_REGULATORY"/>
    <property type="match status" value="1"/>
</dbReference>
<evidence type="ECO:0000259" key="17">
    <source>
        <dbReference type="PROSITE" id="PS50112"/>
    </source>
</evidence>
<evidence type="ECO:0000259" key="19">
    <source>
        <dbReference type="PROSITE" id="PS50894"/>
    </source>
</evidence>
<dbReference type="SMART" id="SM00388">
    <property type="entry name" value="HisKA"/>
    <property type="match status" value="1"/>
</dbReference>
<dbReference type="InterPro" id="IPR036097">
    <property type="entry name" value="HisK_dim/P_sf"/>
</dbReference>
<comment type="subcellular location">
    <subcellularLocation>
        <location evidence="2">Cell membrane</location>
        <topology evidence="2">Multi-pass membrane protein</topology>
    </subcellularLocation>
</comment>
<feature type="modified residue" description="Phosphohistidine" evidence="12">
    <location>
        <position position="925"/>
    </location>
</feature>
<dbReference type="InterPro" id="IPR000014">
    <property type="entry name" value="PAS"/>
</dbReference>
<dbReference type="InterPro" id="IPR005467">
    <property type="entry name" value="His_kinase_dom"/>
</dbReference>
<comment type="catalytic activity">
    <reaction evidence="1">
        <text>ATP + protein L-histidine = ADP + protein N-phospho-L-histidine.</text>
        <dbReference type="EC" id="2.7.13.3"/>
    </reaction>
</comment>
<feature type="domain" description="CHASE" evidence="18">
    <location>
        <begin position="84"/>
        <end position="253"/>
    </location>
</feature>
<dbReference type="Pfam" id="PF03924">
    <property type="entry name" value="CHASE"/>
    <property type="match status" value="1"/>
</dbReference>
<dbReference type="InterPro" id="IPR036890">
    <property type="entry name" value="HATPase_C_sf"/>
</dbReference>
<dbReference type="Gene3D" id="3.40.50.2300">
    <property type="match status" value="1"/>
</dbReference>
<dbReference type="Gene3D" id="1.20.120.160">
    <property type="entry name" value="HPT domain"/>
    <property type="match status" value="1"/>
</dbReference>
<dbReference type="InterPro" id="IPR008207">
    <property type="entry name" value="Sig_transdc_His_kin_Hpt_dom"/>
</dbReference>
<feature type="transmembrane region" description="Helical" evidence="14">
    <location>
        <begin position="20"/>
        <end position="40"/>
    </location>
</feature>
<dbReference type="CDD" id="cd16922">
    <property type="entry name" value="HATPase_EvgS-ArcB-TorS-like"/>
    <property type="match status" value="1"/>
</dbReference>
<dbReference type="CDD" id="cd00130">
    <property type="entry name" value="PAS"/>
    <property type="match status" value="1"/>
</dbReference>
<dbReference type="InterPro" id="IPR035965">
    <property type="entry name" value="PAS-like_dom_sf"/>
</dbReference>
<dbReference type="Gene3D" id="3.30.450.350">
    <property type="entry name" value="CHASE domain"/>
    <property type="match status" value="1"/>
</dbReference>
<evidence type="ECO:0000256" key="9">
    <source>
        <dbReference type="ARBA" id="ARBA00022989"/>
    </source>
</evidence>
<evidence type="ECO:0000256" key="7">
    <source>
        <dbReference type="ARBA" id="ARBA00022741"/>
    </source>
</evidence>
<keyword evidence="9 14" id="KW-1133">Transmembrane helix</keyword>
<evidence type="ECO:0000256" key="14">
    <source>
        <dbReference type="SAM" id="Phobius"/>
    </source>
</evidence>
<comment type="caution">
    <text evidence="20">The sequence shown here is derived from an EMBL/GenBank/DDBJ whole genome shotgun (WGS) entry which is preliminary data.</text>
</comment>
<dbReference type="InterPro" id="IPR011006">
    <property type="entry name" value="CheY-like_superfamily"/>
</dbReference>
<dbReference type="Pfam" id="PF00512">
    <property type="entry name" value="HisKA"/>
    <property type="match status" value="1"/>
</dbReference>
<accession>A0ABT2CSL0</accession>
<evidence type="ECO:0000256" key="5">
    <source>
        <dbReference type="ARBA" id="ARBA00022553"/>
    </source>
</evidence>
<dbReference type="InterPro" id="IPR003594">
    <property type="entry name" value="HATPase_dom"/>
</dbReference>
<dbReference type="Pfam" id="PF02518">
    <property type="entry name" value="HATPase_c"/>
    <property type="match status" value="1"/>
</dbReference>
<dbReference type="SUPFAM" id="SSF47226">
    <property type="entry name" value="Histidine-containing phosphotransfer domain, HPT domain"/>
    <property type="match status" value="1"/>
</dbReference>
<dbReference type="EMBL" id="JANUGU010000001">
    <property type="protein sequence ID" value="MCS0656972.1"/>
    <property type="molecule type" value="Genomic_DNA"/>
</dbReference>
<dbReference type="InterPro" id="IPR001789">
    <property type="entry name" value="Sig_transdc_resp-reg_receiver"/>
</dbReference>
<keyword evidence="4" id="KW-1003">Cell membrane</keyword>
<dbReference type="PROSITE" id="PS50112">
    <property type="entry name" value="PAS"/>
    <property type="match status" value="1"/>
</dbReference>
<evidence type="ECO:0000256" key="11">
    <source>
        <dbReference type="ARBA" id="ARBA00023136"/>
    </source>
</evidence>
<evidence type="ECO:0000313" key="20">
    <source>
        <dbReference type="EMBL" id="MCS0656972.1"/>
    </source>
</evidence>
<evidence type="ECO:0000256" key="3">
    <source>
        <dbReference type="ARBA" id="ARBA00012438"/>
    </source>
</evidence>
<dbReference type="PANTHER" id="PTHR45339:SF1">
    <property type="entry name" value="HYBRID SIGNAL TRANSDUCTION HISTIDINE KINASE J"/>
    <property type="match status" value="1"/>
</dbReference>
<dbReference type="SUPFAM" id="SSF47384">
    <property type="entry name" value="Homodimeric domain of signal transducing histidine kinase"/>
    <property type="match status" value="1"/>
</dbReference>
<keyword evidence="21" id="KW-1185">Reference proteome</keyword>
<name>A0ABT2CSL0_9BURK</name>
<dbReference type="Proteomes" id="UP001204621">
    <property type="component" value="Unassembled WGS sequence"/>
</dbReference>
<evidence type="ECO:0000259" key="15">
    <source>
        <dbReference type="PROSITE" id="PS50109"/>
    </source>
</evidence>
<evidence type="ECO:0000313" key="21">
    <source>
        <dbReference type="Proteomes" id="UP001204621"/>
    </source>
</evidence>
<keyword evidence="6 14" id="KW-0812">Transmembrane</keyword>
<dbReference type="SUPFAM" id="SSF55785">
    <property type="entry name" value="PYP-like sensor domain (PAS domain)"/>
    <property type="match status" value="1"/>
</dbReference>
<dbReference type="CDD" id="cd17546">
    <property type="entry name" value="REC_hyHK_CKI1_RcsC-like"/>
    <property type="match status" value="1"/>
</dbReference>
<dbReference type="CDD" id="cd00088">
    <property type="entry name" value="HPT"/>
    <property type="match status" value="1"/>
</dbReference>
<dbReference type="PRINTS" id="PR00344">
    <property type="entry name" value="BCTRLSENSOR"/>
</dbReference>
<dbReference type="Gene3D" id="1.10.287.130">
    <property type="match status" value="1"/>
</dbReference>
<evidence type="ECO:0000256" key="8">
    <source>
        <dbReference type="ARBA" id="ARBA00022840"/>
    </source>
</evidence>
<keyword evidence="5 13" id="KW-0597">Phosphoprotein</keyword>
<dbReference type="PROSITE" id="PS50894">
    <property type="entry name" value="HPT"/>
    <property type="match status" value="1"/>
</dbReference>
<dbReference type="InterPro" id="IPR042240">
    <property type="entry name" value="CHASE_sf"/>
</dbReference>
<dbReference type="EC" id="2.7.13.3" evidence="3"/>
<dbReference type="PROSITE" id="PS50109">
    <property type="entry name" value="HIS_KIN"/>
    <property type="match status" value="1"/>
</dbReference>
<feature type="domain" description="Histidine kinase" evidence="15">
    <location>
        <begin position="494"/>
        <end position="715"/>
    </location>
</feature>
<organism evidence="20 21">
    <name type="scientific">Massilia terrae</name>
    <dbReference type="NCBI Taxonomy" id="1811224"/>
    <lineage>
        <taxon>Bacteria</taxon>
        <taxon>Pseudomonadati</taxon>
        <taxon>Pseudomonadota</taxon>
        <taxon>Betaproteobacteria</taxon>
        <taxon>Burkholderiales</taxon>
        <taxon>Oxalobacteraceae</taxon>
        <taxon>Telluria group</taxon>
        <taxon>Massilia</taxon>
    </lineage>
</organism>
<dbReference type="Pfam" id="PF08448">
    <property type="entry name" value="PAS_4"/>
    <property type="match status" value="1"/>
</dbReference>
<evidence type="ECO:0000256" key="1">
    <source>
        <dbReference type="ARBA" id="ARBA00000085"/>
    </source>
</evidence>
<dbReference type="InterPro" id="IPR006189">
    <property type="entry name" value="CHASE_dom"/>
</dbReference>
<dbReference type="SMART" id="SM00073">
    <property type="entry name" value="HPT"/>
    <property type="match status" value="1"/>
</dbReference>
<evidence type="ECO:0000256" key="12">
    <source>
        <dbReference type="PROSITE-ProRule" id="PRU00110"/>
    </source>
</evidence>
<dbReference type="InterPro" id="IPR013656">
    <property type="entry name" value="PAS_4"/>
</dbReference>
<dbReference type="CDD" id="cd00082">
    <property type="entry name" value="HisKA"/>
    <property type="match status" value="1"/>
</dbReference>
<evidence type="ECO:0000259" key="18">
    <source>
        <dbReference type="PROSITE" id="PS50839"/>
    </source>
</evidence>
<reference evidence="20 21" key="1">
    <citation type="submission" date="2022-08" db="EMBL/GenBank/DDBJ databases">
        <title>Reclassification of Massilia species as members of the genera Telluria, Duganella, Pseudoduganella, Mokoshia gen. nov. and Zemynaea gen. nov. using orthogonal and non-orthogonal genome-based approaches.</title>
        <authorList>
            <person name="Bowman J.P."/>
        </authorList>
    </citation>
    <scope>NUCLEOTIDE SEQUENCE [LARGE SCALE GENOMIC DNA]</scope>
    <source>
        <strain evidence="20 21">JCM 31606</strain>
    </source>
</reference>
<keyword evidence="8" id="KW-0067">ATP-binding</keyword>
<dbReference type="SMART" id="SM01079">
    <property type="entry name" value="CHASE"/>
    <property type="match status" value="1"/>
</dbReference>
<dbReference type="NCBIfam" id="TIGR00229">
    <property type="entry name" value="sensory_box"/>
    <property type="match status" value="1"/>
</dbReference>
<dbReference type="PANTHER" id="PTHR45339">
    <property type="entry name" value="HYBRID SIGNAL TRANSDUCTION HISTIDINE KINASE J"/>
    <property type="match status" value="1"/>
</dbReference>
<feature type="domain" description="Response regulatory" evidence="16">
    <location>
        <begin position="734"/>
        <end position="850"/>
    </location>
</feature>
<dbReference type="SUPFAM" id="SSF52172">
    <property type="entry name" value="CheY-like"/>
    <property type="match status" value="1"/>
</dbReference>
<dbReference type="InterPro" id="IPR004358">
    <property type="entry name" value="Sig_transdc_His_kin-like_C"/>
</dbReference>
<gene>
    <name evidence="20" type="ORF">NX778_02720</name>
</gene>
<feature type="domain" description="PAS" evidence="17">
    <location>
        <begin position="359"/>
        <end position="404"/>
    </location>
</feature>
<feature type="domain" description="HPt" evidence="19">
    <location>
        <begin position="886"/>
        <end position="979"/>
    </location>
</feature>
<evidence type="ECO:0000256" key="6">
    <source>
        <dbReference type="ARBA" id="ARBA00022692"/>
    </source>
</evidence>
<feature type="modified residue" description="4-aspartylphosphate" evidence="13">
    <location>
        <position position="783"/>
    </location>
</feature>
<dbReference type="SMART" id="SM00387">
    <property type="entry name" value="HATPase_c"/>
    <property type="match status" value="1"/>
</dbReference>
<dbReference type="InterPro" id="IPR036641">
    <property type="entry name" value="HPT_dom_sf"/>
</dbReference>
<proteinExistence type="predicted"/>
<evidence type="ECO:0000256" key="2">
    <source>
        <dbReference type="ARBA" id="ARBA00004651"/>
    </source>
</evidence>
<dbReference type="Pfam" id="PF01627">
    <property type="entry name" value="Hpt"/>
    <property type="match status" value="1"/>
</dbReference>
<dbReference type="PROSITE" id="PS50839">
    <property type="entry name" value="CHASE"/>
    <property type="match status" value="1"/>
</dbReference>
<dbReference type="SMART" id="SM00448">
    <property type="entry name" value="REC"/>
    <property type="match status" value="1"/>
</dbReference>
<evidence type="ECO:0000256" key="10">
    <source>
        <dbReference type="ARBA" id="ARBA00023012"/>
    </source>
</evidence>
<dbReference type="RefSeq" id="WP_258810140.1">
    <property type="nucleotide sequence ID" value="NZ_JANUGU010000001.1"/>
</dbReference>
<dbReference type="InterPro" id="IPR003661">
    <property type="entry name" value="HisK_dim/P_dom"/>
</dbReference>
<dbReference type="SMART" id="SM00091">
    <property type="entry name" value="PAS"/>
    <property type="match status" value="1"/>
</dbReference>
<keyword evidence="7" id="KW-0547">Nucleotide-binding</keyword>
<dbReference type="Gene3D" id="3.30.450.20">
    <property type="entry name" value="PAS domain"/>
    <property type="match status" value="1"/>
</dbReference>
<protein>
    <recommendedName>
        <fullName evidence="3">histidine kinase</fullName>
        <ecNumber evidence="3">2.7.13.3</ecNumber>
    </recommendedName>
</protein>